<dbReference type="GO" id="GO:0007165">
    <property type="term" value="P:signal transduction"/>
    <property type="evidence" value="ECO:0007669"/>
    <property type="project" value="InterPro"/>
</dbReference>
<dbReference type="Proteomes" id="UP000075886">
    <property type="component" value="Unassembled WGS sequence"/>
</dbReference>
<dbReference type="PROSITE" id="PS50017">
    <property type="entry name" value="DEATH_DOMAIN"/>
    <property type="match status" value="1"/>
</dbReference>
<dbReference type="EnsemblMetazoa" id="AFAF019830-RA">
    <property type="protein sequence ID" value="AFAF019830-PA"/>
    <property type="gene ID" value="AFAF019830"/>
</dbReference>
<dbReference type="STRING" id="69004.A0A182QZ82"/>
<dbReference type="Pfam" id="PF00531">
    <property type="entry name" value="Death"/>
    <property type="match status" value="1"/>
</dbReference>
<dbReference type="CDD" id="cd01670">
    <property type="entry name" value="Death"/>
    <property type="match status" value="1"/>
</dbReference>
<dbReference type="InterPro" id="IPR011029">
    <property type="entry name" value="DEATH-like_dom_sf"/>
</dbReference>
<dbReference type="InterPro" id="IPR000488">
    <property type="entry name" value="Death_dom"/>
</dbReference>
<reference evidence="2" key="2">
    <citation type="submission" date="2020-05" db="UniProtKB">
        <authorList>
            <consortium name="EnsemblMetazoa"/>
        </authorList>
    </citation>
    <scope>IDENTIFICATION</scope>
    <source>
        <strain evidence="2">FAR1</strain>
    </source>
</reference>
<evidence type="ECO:0000313" key="2">
    <source>
        <dbReference type="EnsemblMetazoa" id="AFAF019830-PA"/>
    </source>
</evidence>
<evidence type="ECO:0000259" key="1">
    <source>
        <dbReference type="PROSITE" id="PS50017"/>
    </source>
</evidence>
<evidence type="ECO:0000313" key="3">
    <source>
        <dbReference type="Proteomes" id="UP000075886"/>
    </source>
</evidence>
<feature type="domain" description="Death" evidence="1">
    <location>
        <begin position="163"/>
        <end position="250"/>
    </location>
</feature>
<name>A0A182QZ82_9DIPT</name>
<protein>
    <recommendedName>
        <fullName evidence="1">Death domain-containing protein</fullName>
    </recommendedName>
</protein>
<dbReference type="AlphaFoldDB" id="A0A182QZ82"/>
<proteinExistence type="predicted"/>
<dbReference type="EMBL" id="AXCN02000530">
    <property type="status" value="NOT_ANNOTATED_CDS"/>
    <property type="molecule type" value="Genomic_DNA"/>
</dbReference>
<keyword evidence="3" id="KW-1185">Reference proteome</keyword>
<accession>A0A182QZ82</accession>
<organism evidence="2 3">
    <name type="scientific">Anopheles farauti</name>
    <dbReference type="NCBI Taxonomy" id="69004"/>
    <lineage>
        <taxon>Eukaryota</taxon>
        <taxon>Metazoa</taxon>
        <taxon>Ecdysozoa</taxon>
        <taxon>Arthropoda</taxon>
        <taxon>Hexapoda</taxon>
        <taxon>Insecta</taxon>
        <taxon>Pterygota</taxon>
        <taxon>Neoptera</taxon>
        <taxon>Endopterygota</taxon>
        <taxon>Diptera</taxon>
        <taxon>Nematocera</taxon>
        <taxon>Culicoidea</taxon>
        <taxon>Culicidae</taxon>
        <taxon>Anophelinae</taxon>
        <taxon>Anopheles</taxon>
    </lineage>
</organism>
<sequence length="253" mass="29651">MDRISVQDHRAVYERLCKDYLNMKLLAQNACNDRECLERCKRVLSEDIHSNRKLSRVTEFDQLLLLLEQRNLLSLLKPDLIGRLEQVLGSKDVACALQSYQNSLSAHYTAVRRFHLEDLRYRDRRTLLEKEVEKLKLHSTNDHSPAPTQPVPNAKCLKYLQKRDTIYTLLQLEIGKSWKIFGRYLNVPAAELDEIEERNRNDLKARIYEVLAAAEAQFTEDVLEQFVILLQKALESSRRKDLKRKIESMLQAN</sequence>
<dbReference type="Gene3D" id="1.10.533.10">
    <property type="entry name" value="Death Domain, Fas"/>
    <property type="match status" value="1"/>
</dbReference>
<dbReference type="SUPFAM" id="SSF47986">
    <property type="entry name" value="DEATH domain"/>
    <property type="match status" value="1"/>
</dbReference>
<reference evidence="3" key="1">
    <citation type="submission" date="2014-01" db="EMBL/GenBank/DDBJ databases">
        <title>The Genome Sequence of Anopheles farauti FAR1 (V2).</title>
        <authorList>
            <consortium name="The Broad Institute Genomics Platform"/>
            <person name="Neafsey D.E."/>
            <person name="Besansky N."/>
            <person name="Howell P."/>
            <person name="Walton C."/>
            <person name="Young S.K."/>
            <person name="Zeng Q."/>
            <person name="Gargeya S."/>
            <person name="Fitzgerald M."/>
            <person name="Haas B."/>
            <person name="Abouelleil A."/>
            <person name="Allen A.W."/>
            <person name="Alvarado L."/>
            <person name="Arachchi H.M."/>
            <person name="Berlin A.M."/>
            <person name="Chapman S.B."/>
            <person name="Gainer-Dewar J."/>
            <person name="Goldberg J."/>
            <person name="Griggs A."/>
            <person name="Gujja S."/>
            <person name="Hansen M."/>
            <person name="Howarth C."/>
            <person name="Imamovic A."/>
            <person name="Ireland A."/>
            <person name="Larimer J."/>
            <person name="McCowan C."/>
            <person name="Murphy C."/>
            <person name="Pearson M."/>
            <person name="Poon T.W."/>
            <person name="Priest M."/>
            <person name="Roberts A."/>
            <person name="Saif S."/>
            <person name="Shea T."/>
            <person name="Sisk P."/>
            <person name="Sykes S."/>
            <person name="Wortman J."/>
            <person name="Nusbaum C."/>
            <person name="Birren B."/>
        </authorList>
    </citation>
    <scope>NUCLEOTIDE SEQUENCE [LARGE SCALE GENOMIC DNA]</scope>
    <source>
        <strain evidence="3">FAR1</strain>
    </source>
</reference>
<dbReference type="VEuPathDB" id="VectorBase:AFAF019830"/>